<feature type="region of interest" description="Disordered" evidence="1">
    <location>
        <begin position="54"/>
        <end position="79"/>
    </location>
</feature>
<reference evidence="2" key="1">
    <citation type="submission" date="2016-06" db="EMBL/GenBank/DDBJ databases">
        <authorList>
            <person name="Cuomo C."/>
            <person name="Litvintseva A."/>
            <person name="Heitman J."/>
            <person name="Chen Y."/>
            <person name="Sun S."/>
            <person name="Springer D."/>
            <person name="Dromer F."/>
            <person name="Young S."/>
            <person name="Zeng Q."/>
            <person name="Chapman S."/>
            <person name="Gujja S."/>
            <person name="Saif S."/>
            <person name="Birren B."/>
        </authorList>
    </citation>
    <scope>NUCLEOTIDE SEQUENCE</scope>
    <source>
        <strain evidence="2">CBS 7841</strain>
    </source>
</reference>
<reference evidence="2" key="2">
    <citation type="journal article" date="2022" name="Elife">
        <title>Obligate sexual reproduction of a homothallic fungus closely related to the Cryptococcus pathogenic species complex.</title>
        <authorList>
            <person name="Passer A.R."/>
            <person name="Clancey S.A."/>
            <person name="Shea T."/>
            <person name="David-Palma M."/>
            <person name="Averette A.F."/>
            <person name="Boekhout T."/>
            <person name="Porcel B.M."/>
            <person name="Nowrousian M."/>
            <person name="Cuomo C.A."/>
            <person name="Sun S."/>
            <person name="Heitman J."/>
            <person name="Coelho M.A."/>
        </authorList>
    </citation>
    <scope>NUCLEOTIDE SEQUENCE</scope>
    <source>
        <strain evidence="2">CBS 7841</strain>
    </source>
</reference>
<dbReference type="AlphaFoldDB" id="A0AAJ8JMQ4"/>
<keyword evidence="3" id="KW-1185">Reference proteome</keyword>
<feature type="compositionally biased region" description="Polar residues" evidence="1">
    <location>
        <begin position="64"/>
        <end position="77"/>
    </location>
</feature>
<gene>
    <name evidence="2" type="ORF">L203_100251</name>
</gene>
<feature type="region of interest" description="Disordered" evidence="1">
    <location>
        <begin position="225"/>
        <end position="245"/>
    </location>
</feature>
<protein>
    <submittedName>
        <fullName evidence="2">Uncharacterized protein</fullName>
    </submittedName>
</protein>
<dbReference type="Proteomes" id="UP000094043">
    <property type="component" value="Chromosome 1"/>
</dbReference>
<evidence type="ECO:0000313" key="3">
    <source>
        <dbReference type="Proteomes" id="UP000094043"/>
    </source>
</evidence>
<dbReference type="EMBL" id="CP143784">
    <property type="protein sequence ID" value="WVN85109.1"/>
    <property type="molecule type" value="Genomic_DNA"/>
</dbReference>
<name>A0AAJ8JMQ4_9TREE</name>
<evidence type="ECO:0000313" key="2">
    <source>
        <dbReference type="EMBL" id="WVN85109.1"/>
    </source>
</evidence>
<dbReference type="GeneID" id="91084467"/>
<dbReference type="RefSeq" id="XP_066065810.1">
    <property type="nucleotide sequence ID" value="XM_066209713.1"/>
</dbReference>
<feature type="region of interest" description="Disordered" evidence="1">
    <location>
        <begin position="184"/>
        <end position="206"/>
    </location>
</feature>
<reference evidence="2" key="3">
    <citation type="submission" date="2024-01" db="EMBL/GenBank/DDBJ databases">
        <authorList>
            <person name="Coelho M.A."/>
            <person name="David-Palma M."/>
            <person name="Shea T."/>
            <person name="Sun S."/>
            <person name="Cuomo C.A."/>
            <person name="Heitman J."/>
        </authorList>
    </citation>
    <scope>NUCLEOTIDE SEQUENCE</scope>
    <source>
        <strain evidence="2">CBS 7841</strain>
    </source>
</reference>
<accession>A0AAJ8JMQ4</accession>
<sequence>MTRSINPDLPGQRNHIAQRPHSVYPSVLAKHLVLFIVVDSMFCEPIPRNAPSHFAPHPAAMTPQGGSPQRLFSSPTHHQPALTRPLFSSAYPSPTSISSSQAVPIPCLPQQQSYTVPSTPCASLSYQKLHARSQSQRLVRPKPLKKASSTIKHKNVQMSLDVKVEKAGGFHAFFVPLCKGGVPRPPPSSPTNLANVKEKGEHGQGRVGLLGGESLDYFGAWSRHSEKQEDQWVENVGESMEVDRY</sequence>
<organism evidence="2 3">
    <name type="scientific">Cryptococcus depauperatus CBS 7841</name>
    <dbReference type="NCBI Taxonomy" id="1295531"/>
    <lineage>
        <taxon>Eukaryota</taxon>
        <taxon>Fungi</taxon>
        <taxon>Dikarya</taxon>
        <taxon>Basidiomycota</taxon>
        <taxon>Agaricomycotina</taxon>
        <taxon>Tremellomycetes</taxon>
        <taxon>Tremellales</taxon>
        <taxon>Cryptococcaceae</taxon>
        <taxon>Cryptococcus</taxon>
    </lineage>
</organism>
<evidence type="ECO:0000256" key="1">
    <source>
        <dbReference type="SAM" id="MobiDB-lite"/>
    </source>
</evidence>
<dbReference type="KEGG" id="cdep:91084467"/>
<proteinExistence type="predicted"/>